<dbReference type="GO" id="GO:0008237">
    <property type="term" value="F:metallopeptidase activity"/>
    <property type="evidence" value="ECO:0007669"/>
    <property type="project" value="UniProtKB-KW"/>
</dbReference>
<reference evidence="14" key="1">
    <citation type="submission" date="2020-02" db="EMBL/GenBank/DDBJ databases">
        <authorList>
            <person name="Meier V. D."/>
        </authorList>
    </citation>
    <scope>NUCLEOTIDE SEQUENCE</scope>
    <source>
        <strain evidence="14">AVDCRST_MAG07</strain>
    </source>
</reference>
<feature type="compositionally biased region" description="Low complexity" evidence="10">
    <location>
        <begin position="25"/>
        <end position="37"/>
    </location>
</feature>
<keyword evidence="7" id="KW-0378">Hydrolase</keyword>
<name>A0A6J4LVV0_9ACTN</name>
<feature type="region of interest" description="Disordered" evidence="10">
    <location>
        <begin position="151"/>
        <end position="171"/>
    </location>
</feature>
<dbReference type="Pfam" id="PF20774">
    <property type="entry name" value="InhA-like_VEG"/>
    <property type="match status" value="1"/>
</dbReference>
<gene>
    <name evidence="14" type="ORF">AVDCRST_MAG07-2432</name>
</gene>
<evidence type="ECO:0000256" key="1">
    <source>
        <dbReference type="ARBA" id="ARBA00001947"/>
    </source>
</evidence>
<feature type="signal peptide" evidence="11">
    <location>
        <begin position="1"/>
        <end position="27"/>
    </location>
</feature>
<keyword evidence="8" id="KW-0862">Zinc</keyword>
<evidence type="ECO:0000256" key="10">
    <source>
        <dbReference type="SAM" id="MobiDB-lite"/>
    </source>
</evidence>
<dbReference type="Pfam" id="PF05547">
    <property type="entry name" value="Peptidase_M6"/>
    <property type="match status" value="2"/>
</dbReference>
<keyword evidence="6 11" id="KW-0732">Signal</keyword>
<evidence type="ECO:0000256" key="7">
    <source>
        <dbReference type="ARBA" id="ARBA00022801"/>
    </source>
</evidence>
<keyword evidence="9" id="KW-0482">Metalloprotease</keyword>
<dbReference type="SUPFAM" id="SSF55486">
    <property type="entry name" value="Metalloproteases ('zincins'), catalytic domain"/>
    <property type="match status" value="1"/>
</dbReference>
<comment type="subcellular location">
    <subcellularLocation>
        <location evidence="2">Secreted</location>
    </subcellularLocation>
</comment>
<feature type="chain" id="PRO_5026758456" evidence="11">
    <location>
        <begin position="28"/>
        <end position="826"/>
    </location>
</feature>
<evidence type="ECO:0000256" key="6">
    <source>
        <dbReference type="ARBA" id="ARBA00022729"/>
    </source>
</evidence>
<evidence type="ECO:0000256" key="9">
    <source>
        <dbReference type="ARBA" id="ARBA00023049"/>
    </source>
</evidence>
<evidence type="ECO:0000259" key="13">
    <source>
        <dbReference type="Pfam" id="PF20774"/>
    </source>
</evidence>
<dbReference type="GO" id="GO:0046872">
    <property type="term" value="F:metal ion binding"/>
    <property type="evidence" value="ECO:0007669"/>
    <property type="project" value="UniProtKB-KW"/>
</dbReference>
<sequence>MRTTTTGLLLTLALAAGSAAVLPGAAAAVPAAPPVTSERGAPPSDSLPDPFADKQQALRQEALASVLKGEATPQRIGDSTVVKVGETATAQTAEDEQPGGAQERESEDQYVELTREDTDQLFVLLVEFGDERHPDYPDVDTNPAIPGPSTFDGPLFNAIPQPDRRVDNTTDWDDDYSRDYYEDLYFGDGSVTGRESMRQYYEQQSSGRYSVEGLVTEPVKVPFNEARYGRSNRPVPPPPPAPQPPPSPVCTGSVCSNTWQLVRDGLQAWHTSQLEAGRTPAQIAATLAEHDVWDRYDKDGDGNFDEPDGYIDHLQIVHAGGDQADGDPYQGEDAIWSHRWRAFQRPNPEAPFPALGGTPVGETGIWAADYTIQPENGGLSVVAHEFGHDLGLPDLYDTQAPPGSDNPVSWWSLMAQSRVSAPGDDAIGSRAADLGPWEKLQLGWLDYDIVAPGQQRTLELGPHEYNSDKPQAVAVVLPDKQVATSLGAPASGERQWWSGSDDDRTATLSREVTLPEGPAQLAFAARWNIEDCGADPCDYAFVEVDDGSGFSAVAGSITDPDEGNGIDGLQVAWVNATFDLSAYAGKTVRLRIRYTTDGAVRGQDTTRPAGIFVDDVVLTAGGQQVLADGAESGTGGWTLDGFRAVGASFTTPYDNFYLASNREHVRFDRYLRTGPYNFGTPSRPDLAERFPYQDGLLVWYWDTSVPDNDTSQHPGKGLVLPVDAHPRVLYNLEGRPWRGRIQTHDAPFGLQRTDSFPLRINGKPSLVRGQAGVATFDDSDPERYFKEELPANGVRVAGTGTRIRVLEEDGTSVRIRVTSPAVLAQP</sequence>
<feature type="domain" description="Immune inhibitor A-like metallopeptidase VEG" evidence="13">
    <location>
        <begin position="653"/>
        <end position="808"/>
    </location>
</feature>
<dbReference type="GO" id="GO:0006508">
    <property type="term" value="P:proteolysis"/>
    <property type="evidence" value="ECO:0007669"/>
    <property type="project" value="UniProtKB-KW"/>
</dbReference>
<evidence type="ECO:0000256" key="11">
    <source>
        <dbReference type="SAM" id="SignalP"/>
    </source>
</evidence>
<dbReference type="InterPro" id="IPR048665">
    <property type="entry name" value="InhA-like_VEG"/>
</dbReference>
<keyword evidence="5" id="KW-0479">Metal-binding</keyword>
<accession>A0A6J4LVV0</accession>
<keyword evidence="4 14" id="KW-0645">Protease</keyword>
<dbReference type="InterPro" id="IPR008757">
    <property type="entry name" value="Peptidase_M6-like_domain"/>
</dbReference>
<feature type="region of interest" description="Disordered" evidence="10">
    <location>
        <begin position="25"/>
        <end position="53"/>
    </location>
</feature>
<feature type="compositionally biased region" description="Pro residues" evidence="10">
    <location>
        <begin position="234"/>
        <end position="248"/>
    </location>
</feature>
<evidence type="ECO:0000256" key="5">
    <source>
        <dbReference type="ARBA" id="ARBA00022723"/>
    </source>
</evidence>
<protein>
    <submittedName>
        <fullName evidence="14">Putative secreted protease</fullName>
    </submittedName>
</protein>
<evidence type="ECO:0000256" key="4">
    <source>
        <dbReference type="ARBA" id="ARBA00022670"/>
    </source>
</evidence>
<dbReference type="GO" id="GO:0005576">
    <property type="term" value="C:extracellular region"/>
    <property type="evidence" value="ECO:0007669"/>
    <property type="project" value="UniProtKB-SubCell"/>
</dbReference>
<evidence type="ECO:0000313" key="14">
    <source>
        <dbReference type="EMBL" id="CAA9342219.1"/>
    </source>
</evidence>
<keyword evidence="3" id="KW-0964">Secreted</keyword>
<feature type="domain" description="Peptidase M6-like" evidence="12">
    <location>
        <begin position="109"/>
        <end position="231"/>
    </location>
</feature>
<evidence type="ECO:0000256" key="3">
    <source>
        <dbReference type="ARBA" id="ARBA00022525"/>
    </source>
</evidence>
<organism evidence="14">
    <name type="scientific">uncultured Frankineae bacterium</name>
    <dbReference type="NCBI Taxonomy" id="437475"/>
    <lineage>
        <taxon>Bacteria</taxon>
        <taxon>Bacillati</taxon>
        <taxon>Actinomycetota</taxon>
        <taxon>Actinomycetes</taxon>
        <taxon>Frankiales</taxon>
        <taxon>environmental samples</taxon>
    </lineage>
</organism>
<dbReference type="PANTHER" id="PTHR13062:SF12">
    <property type="entry name" value="ALPHA-2-MACROGLOBULIN DOMAIN-CONTAINING PROTEIN"/>
    <property type="match status" value="1"/>
</dbReference>
<dbReference type="Pfam" id="PF20773">
    <property type="entry name" value="InhA-like_MAM"/>
    <property type="match status" value="1"/>
</dbReference>
<dbReference type="NCBIfam" id="TIGR03296">
    <property type="entry name" value="M6dom_TIGR03296"/>
    <property type="match status" value="1"/>
</dbReference>
<dbReference type="PANTHER" id="PTHR13062">
    <property type="entry name" value="COLLAGENASE"/>
    <property type="match status" value="1"/>
</dbReference>
<feature type="region of interest" description="Disordered" evidence="10">
    <location>
        <begin position="90"/>
        <end position="109"/>
    </location>
</feature>
<feature type="domain" description="Peptidase M6-like" evidence="12">
    <location>
        <begin position="257"/>
        <end position="444"/>
    </location>
</feature>
<evidence type="ECO:0000256" key="8">
    <source>
        <dbReference type="ARBA" id="ARBA00022833"/>
    </source>
</evidence>
<feature type="region of interest" description="Disordered" evidence="10">
    <location>
        <begin position="227"/>
        <end position="249"/>
    </location>
</feature>
<dbReference type="EMBL" id="CADCUB010000119">
    <property type="protein sequence ID" value="CAA9342219.1"/>
    <property type="molecule type" value="Genomic_DNA"/>
</dbReference>
<evidence type="ECO:0000256" key="2">
    <source>
        <dbReference type="ARBA" id="ARBA00004613"/>
    </source>
</evidence>
<comment type="cofactor">
    <cofactor evidence="1">
        <name>Zn(2+)</name>
        <dbReference type="ChEBI" id="CHEBI:29105"/>
    </cofactor>
</comment>
<dbReference type="AlphaFoldDB" id="A0A6J4LVV0"/>
<proteinExistence type="predicted"/>
<evidence type="ECO:0000259" key="12">
    <source>
        <dbReference type="Pfam" id="PF05547"/>
    </source>
</evidence>